<feature type="transmembrane region" description="Helical" evidence="1">
    <location>
        <begin position="633"/>
        <end position="655"/>
    </location>
</feature>
<dbReference type="EMBL" id="JATAAI010000012">
    <property type="protein sequence ID" value="KAK1741916.1"/>
    <property type="molecule type" value="Genomic_DNA"/>
</dbReference>
<proteinExistence type="predicted"/>
<feature type="transmembrane region" description="Helical" evidence="1">
    <location>
        <begin position="514"/>
        <end position="536"/>
    </location>
</feature>
<dbReference type="GO" id="GO:0016255">
    <property type="term" value="P:attachment of GPI anchor to protein"/>
    <property type="evidence" value="ECO:0007669"/>
    <property type="project" value="TreeGrafter"/>
</dbReference>
<accession>A0AAD8YAS9</accession>
<feature type="transmembrane region" description="Helical" evidence="1">
    <location>
        <begin position="580"/>
        <end position="602"/>
    </location>
</feature>
<comment type="caution">
    <text evidence="2">The sequence shown here is derived from an EMBL/GenBank/DDBJ whole genome shotgun (WGS) entry which is preliminary data.</text>
</comment>
<dbReference type="Pfam" id="PF04114">
    <property type="entry name" value="Gaa1"/>
    <property type="match status" value="1"/>
</dbReference>
<feature type="transmembrane region" description="Helical" evidence="1">
    <location>
        <begin position="608"/>
        <end position="626"/>
    </location>
</feature>
<dbReference type="PANTHER" id="PTHR13304">
    <property type="entry name" value="GLYCOSYLPHOSPHATIDYLINOSITOL ANCHOR ATTACHMENT 1 PROTEIN"/>
    <property type="match status" value="1"/>
</dbReference>
<evidence type="ECO:0000313" key="2">
    <source>
        <dbReference type="EMBL" id="KAK1741916.1"/>
    </source>
</evidence>
<dbReference type="Proteomes" id="UP001224775">
    <property type="component" value="Unassembled WGS sequence"/>
</dbReference>
<dbReference type="AlphaFoldDB" id="A0AAD8YAS9"/>
<keyword evidence="1" id="KW-0472">Membrane</keyword>
<organism evidence="2 3">
    <name type="scientific">Skeletonema marinoi</name>
    <dbReference type="NCBI Taxonomy" id="267567"/>
    <lineage>
        <taxon>Eukaryota</taxon>
        <taxon>Sar</taxon>
        <taxon>Stramenopiles</taxon>
        <taxon>Ochrophyta</taxon>
        <taxon>Bacillariophyta</taxon>
        <taxon>Coscinodiscophyceae</taxon>
        <taxon>Thalassiosirophycidae</taxon>
        <taxon>Thalassiosirales</taxon>
        <taxon>Skeletonemataceae</taxon>
        <taxon>Skeletonema</taxon>
        <taxon>Skeletonema marinoi-dohrnii complex</taxon>
    </lineage>
</organism>
<keyword evidence="1" id="KW-1133">Transmembrane helix</keyword>
<evidence type="ECO:0000256" key="1">
    <source>
        <dbReference type="SAM" id="Phobius"/>
    </source>
</evidence>
<sequence length="681" mass="74560">MASTTTTTTSSNTIKIDPLTEHLRNQKREKLLRRLIPILLTIPYVLGILWTALHPLVSVITGELKCRGSYIDENGLDVHRHQVESYPLKRVELSVLPLSDVHGSDFGMCDAIYSGRLPISDASVECLRHEATGDVVFDVARIMPAMGPMIDSAEAIVIVVGEVQHQQQPGECQAADGERNNNNLQKDGWYGSSDLNASILHMIQKLGNSKDAPWLTKIVYIVSPTTVNNVDHKNDTVDTSSSCQQQTNLTAVVDTFITSYLGGDGGDASSKHVNPLPPEFSFPMIRSLLVLSDVVEEQQMTKQGNTQVRILPQGTGGALPNLDLVFATYYSFQTHPSGGRYDQSQSIYYGDSEFRAHPFGTELENRVEGFFTRLGSMLELDKSSLASLQSYASDLSGWIGFVAALVIGPVQPHSFALKHGIDALTIEVHVPTTSVGASAIHPHYADLSRCIEHLLRSISNLHERLHHSVAQYTMPSPSKFVSHGEYIYPAILVSLPMVVRAASLALRDMTSFQFVFVGTVVGTVLLASCVNAYTVFTTGRSVIGVMMMVVAWVVHRSIPQSRQEIETGVDLDTTNECRKSLRFVACLIGIYLHVPLLLANYSLGFPSAVFWTPLLAIFVSSGRLAAMCSKNTVLKTIMAIAKILLLVAISPSTILPSNISPQYALILYTPLQLLLTALWLV</sequence>
<evidence type="ECO:0000313" key="3">
    <source>
        <dbReference type="Proteomes" id="UP001224775"/>
    </source>
</evidence>
<dbReference type="InterPro" id="IPR007246">
    <property type="entry name" value="Gaa1"/>
</dbReference>
<gene>
    <name evidence="2" type="ORF">QTG54_007489</name>
</gene>
<dbReference type="GO" id="GO:0042765">
    <property type="term" value="C:GPI-anchor transamidase complex"/>
    <property type="evidence" value="ECO:0007669"/>
    <property type="project" value="InterPro"/>
</dbReference>
<feature type="transmembrane region" description="Helical" evidence="1">
    <location>
        <begin position="35"/>
        <end position="57"/>
    </location>
</feature>
<dbReference type="PANTHER" id="PTHR13304:SF0">
    <property type="entry name" value="GLYCOSYLPHOSPHATIDYLINOSITOL ANCHOR ATTACHMENT 1 PROTEIN"/>
    <property type="match status" value="1"/>
</dbReference>
<protein>
    <submittedName>
        <fullName evidence="2">Glycosylphosphatidylinositol anchor attachment 1 protein</fullName>
    </submittedName>
</protein>
<name>A0AAD8YAS9_9STRA</name>
<keyword evidence="1" id="KW-0812">Transmembrane</keyword>
<reference evidence="2" key="1">
    <citation type="submission" date="2023-06" db="EMBL/GenBank/DDBJ databases">
        <title>Survivors Of The Sea: Transcriptome response of Skeletonema marinoi to long-term dormancy.</title>
        <authorList>
            <person name="Pinder M.I.M."/>
            <person name="Kourtchenko O."/>
            <person name="Robertson E.K."/>
            <person name="Larsson T."/>
            <person name="Maumus F."/>
            <person name="Osuna-Cruz C.M."/>
            <person name="Vancaester E."/>
            <person name="Stenow R."/>
            <person name="Vandepoele K."/>
            <person name="Ploug H."/>
            <person name="Bruchert V."/>
            <person name="Godhe A."/>
            <person name="Topel M."/>
        </authorList>
    </citation>
    <scope>NUCLEOTIDE SEQUENCE</scope>
    <source>
        <strain evidence="2">R05AC</strain>
    </source>
</reference>
<keyword evidence="3" id="KW-1185">Reference proteome</keyword>